<dbReference type="EMBL" id="JANUCT010000001">
    <property type="protein sequence ID" value="MCS3902011.1"/>
    <property type="molecule type" value="Genomic_DNA"/>
</dbReference>
<keyword evidence="1" id="KW-0812">Transmembrane</keyword>
<name>A0AAE3HJ12_9GAMM</name>
<dbReference type="Pfam" id="PF05552">
    <property type="entry name" value="MS_channel_1st_1"/>
    <property type="match status" value="4"/>
</dbReference>
<comment type="subcellular location">
    <subcellularLocation>
        <location evidence="1">Cell inner membrane</location>
        <topology evidence="1">Multi-pass membrane protein</topology>
    </subcellularLocation>
</comment>
<feature type="transmembrane region" description="Helical" evidence="1">
    <location>
        <begin position="56"/>
        <end position="78"/>
    </location>
</feature>
<dbReference type="PANTHER" id="PTHR30221:SF1">
    <property type="entry name" value="SMALL-CONDUCTANCE MECHANOSENSITIVE CHANNEL"/>
    <property type="match status" value="1"/>
</dbReference>
<keyword evidence="1" id="KW-0472">Membrane</keyword>
<evidence type="ECO:0000313" key="3">
    <source>
        <dbReference type="Proteomes" id="UP001204445"/>
    </source>
</evidence>
<keyword evidence="1" id="KW-1003">Cell membrane</keyword>
<dbReference type="AlphaFoldDB" id="A0AAE3HJ12"/>
<accession>A0AAE3HJ12</accession>
<proteinExistence type="inferred from homology"/>
<comment type="caution">
    <text evidence="1">Lacks conserved residue(s) required for the propagation of feature annotation.</text>
</comment>
<evidence type="ECO:0000256" key="1">
    <source>
        <dbReference type="RuleBase" id="RU369025"/>
    </source>
</evidence>
<dbReference type="NCBIfam" id="NF033912">
    <property type="entry name" value="msc"/>
    <property type="match status" value="1"/>
</dbReference>
<feature type="transmembrane region" description="Helical" evidence="1">
    <location>
        <begin position="149"/>
        <end position="170"/>
    </location>
</feature>
<dbReference type="Proteomes" id="UP001204445">
    <property type="component" value="Unassembled WGS sequence"/>
</dbReference>
<keyword evidence="3" id="KW-1185">Reference proteome</keyword>
<keyword evidence="1" id="KW-0997">Cell inner membrane</keyword>
<dbReference type="InterPro" id="IPR008910">
    <property type="entry name" value="MSC_TM_helix"/>
</dbReference>
<protein>
    <recommendedName>
        <fullName evidence="1">Small-conductance mechanosensitive channel</fullName>
    </recommendedName>
</protein>
<keyword evidence="1" id="KW-0813">Transport</keyword>
<dbReference type="PANTHER" id="PTHR30221">
    <property type="entry name" value="SMALL-CONDUCTANCE MECHANOSENSITIVE CHANNEL"/>
    <property type="match status" value="1"/>
</dbReference>
<gene>
    <name evidence="2" type="ORF">J2T55_000003</name>
</gene>
<evidence type="ECO:0000313" key="2">
    <source>
        <dbReference type="EMBL" id="MCS3902011.1"/>
    </source>
</evidence>
<feature type="transmembrane region" description="Helical" evidence="1">
    <location>
        <begin position="333"/>
        <end position="354"/>
    </location>
</feature>
<keyword evidence="1" id="KW-1133">Transmembrane helix</keyword>
<comment type="subunit">
    <text evidence="1">Homoheptamer.</text>
</comment>
<feature type="transmembrane region" description="Helical" evidence="1">
    <location>
        <begin position="270"/>
        <end position="295"/>
    </location>
</feature>
<dbReference type="InterPro" id="IPR045275">
    <property type="entry name" value="MscS_archaea/bacteria_type"/>
</dbReference>
<feature type="transmembrane region" description="Helical" evidence="1">
    <location>
        <begin position="182"/>
        <end position="203"/>
    </location>
</feature>
<comment type="caution">
    <text evidence="2">The sequence shown here is derived from an EMBL/GenBank/DDBJ whole genome shotgun (WGS) entry which is preliminary data.</text>
</comment>
<feature type="transmembrane region" description="Helical" evidence="1">
    <location>
        <begin position="237"/>
        <end position="258"/>
    </location>
</feature>
<comment type="similarity">
    <text evidence="1">Belongs to the MscS (TC 1.A.23) family.</text>
</comment>
<feature type="transmembrane region" description="Helical" evidence="1">
    <location>
        <begin position="366"/>
        <end position="390"/>
    </location>
</feature>
<feature type="transmembrane region" description="Helical" evidence="1">
    <location>
        <begin position="434"/>
        <end position="453"/>
    </location>
</feature>
<keyword evidence="1" id="KW-0406">Ion transport</keyword>
<keyword evidence="1" id="KW-0407">Ion channel</keyword>
<organism evidence="2 3">
    <name type="scientific">Methylohalomonas lacus</name>
    <dbReference type="NCBI Taxonomy" id="398773"/>
    <lineage>
        <taxon>Bacteria</taxon>
        <taxon>Pseudomonadati</taxon>
        <taxon>Pseudomonadota</taxon>
        <taxon>Gammaproteobacteria</taxon>
        <taxon>Methylohalomonadales</taxon>
        <taxon>Methylohalomonadaceae</taxon>
        <taxon>Methylohalomonas</taxon>
    </lineage>
</organism>
<feature type="transmembrane region" description="Helical" evidence="1">
    <location>
        <begin position="99"/>
        <end position="120"/>
    </location>
</feature>
<feature type="transmembrane region" description="Helical" evidence="1">
    <location>
        <begin position="402"/>
        <end position="422"/>
    </location>
</feature>
<dbReference type="GO" id="GO:0005886">
    <property type="term" value="C:plasma membrane"/>
    <property type="evidence" value="ECO:0007669"/>
    <property type="project" value="UniProtKB-SubCell"/>
</dbReference>
<comment type="function">
    <text evidence="1">Mechanosensitive channel that participates in the regulation of osmotic pressure changes within the cell, opening in response to stretch forces in the membrane lipid bilayer, without the need for other proteins. Contributes to normal resistance to hypoosmotic shock. Forms an ion channel of 1.0 nanosiemens conductance with a slight preference for anions.</text>
</comment>
<sequence length="473" mass="50504">MQLPRILGAVIVLAVGWILAIIIRAGSQKALAALKLNQRITKEAHTKPDVDLESGISAGLFWLVILVTAIAILDVLSMQVVSTPLNALATQIFDYMPNLIGGTLLILVAWLVASAIRFLINKTLTSTSLDEKLSSEAGISSVSDNLSNALYWFVILLFLPAILSAFELQGLLAPVERMLDKVLAFIPNIFAGAVLGVVGWYVAKVLRDLVTNLLMATGADRLGQKAGLNEDFSVSRLAGILVFIFIFIPALIAALNALEIRAISEPATEMLGVILNTIPNLFAAVIIIFVTYYVARLVAGLVVNLLDSMQFNTLPEKIGLAGVFDSSLTPATLVGRIIVFFAMLFATVEAANSLGFDQVSEIVSMFIEFGGQIVIGAIILVVGFWLANLIHQGIMRVSGEDSRALAGLARVAILTLVIAMGLRSMGIANDIVNLAFGLTLGAVAIAVALSFGLGGREAAGKQMEYWLSKLRKE</sequence>
<reference evidence="2" key="1">
    <citation type="submission" date="2022-08" db="EMBL/GenBank/DDBJ databases">
        <title>Genomic Encyclopedia of Type Strains, Phase III (KMG-III): the genomes of soil and plant-associated and newly described type strains.</title>
        <authorList>
            <person name="Whitman W."/>
        </authorList>
    </citation>
    <scope>NUCLEOTIDE SEQUENCE</scope>
    <source>
        <strain evidence="2">HMT 1</strain>
    </source>
</reference>
<dbReference type="GO" id="GO:0008381">
    <property type="term" value="F:mechanosensitive monoatomic ion channel activity"/>
    <property type="evidence" value="ECO:0007669"/>
    <property type="project" value="InterPro"/>
</dbReference>